<comment type="subcellular location">
    <subcellularLocation>
        <location evidence="1">Cell membrane</location>
        <topology evidence="1">Multi-pass membrane protein</topology>
    </subcellularLocation>
</comment>
<evidence type="ECO:0000256" key="4">
    <source>
        <dbReference type="ARBA" id="ARBA00022989"/>
    </source>
</evidence>
<gene>
    <name evidence="8" type="ORF">GCM10011611_54100</name>
</gene>
<feature type="transmembrane region" description="Helical" evidence="6">
    <location>
        <begin position="98"/>
        <end position="121"/>
    </location>
</feature>
<dbReference type="NCBIfam" id="NF037997">
    <property type="entry name" value="Na_Pi_symport"/>
    <property type="match status" value="1"/>
</dbReference>
<dbReference type="PANTHER" id="PTHR10010:SF46">
    <property type="entry name" value="SODIUM-DEPENDENT PHOSPHATE TRANSPORT PROTEIN 2B"/>
    <property type="match status" value="1"/>
</dbReference>
<dbReference type="SUPFAM" id="SSF109755">
    <property type="entry name" value="PhoU-like"/>
    <property type="match status" value="1"/>
</dbReference>
<accession>A0A8J2YYY2</accession>
<keyword evidence="3 6" id="KW-0812">Transmembrane</keyword>
<feature type="transmembrane region" description="Helical" evidence="6">
    <location>
        <begin position="40"/>
        <end position="61"/>
    </location>
</feature>
<dbReference type="Proteomes" id="UP000646365">
    <property type="component" value="Unassembled WGS sequence"/>
</dbReference>
<name>A0A8J2YYY2_9PROT</name>
<evidence type="ECO:0000256" key="1">
    <source>
        <dbReference type="ARBA" id="ARBA00004651"/>
    </source>
</evidence>
<evidence type="ECO:0000256" key="2">
    <source>
        <dbReference type="ARBA" id="ARBA00022475"/>
    </source>
</evidence>
<evidence type="ECO:0000256" key="5">
    <source>
        <dbReference type="ARBA" id="ARBA00023136"/>
    </source>
</evidence>
<keyword evidence="5 6" id="KW-0472">Membrane</keyword>
<feature type="transmembrane region" description="Helical" evidence="6">
    <location>
        <begin position="133"/>
        <end position="154"/>
    </location>
</feature>
<dbReference type="InterPro" id="IPR038078">
    <property type="entry name" value="PhoU-like_sf"/>
</dbReference>
<comment type="caution">
    <text evidence="8">The sequence shown here is derived from an EMBL/GenBank/DDBJ whole genome shotgun (WGS) entry which is preliminary data.</text>
</comment>
<proteinExistence type="predicted"/>
<dbReference type="NCBIfam" id="TIGR00704">
    <property type="entry name" value="NaPi_cotrn_rel"/>
    <property type="match status" value="1"/>
</dbReference>
<evidence type="ECO:0000313" key="9">
    <source>
        <dbReference type="Proteomes" id="UP000646365"/>
    </source>
</evidence>
<dbReference type="InterPro" id="IPR004633">
    <property type="entry name" value="NaPi_cotrn-rel/YqeW-like"/>
</dbReference>
<dbReference type="RefSeq" id="WP_189051294.1">
    <property type="nucleotide sequence ID" value="NZ_BMJQ01000017.1"/>
</dbReference>
<reference evidence="8" key="1">
    <citation type="journal article" date="2014" name="Int. J. Syst. Evol. Microbiol.">
        <title>Complete genome sequence of Corynebacterium casei LMG S-19264T (=DSM 44701T), isolated from a smear-ripened cheese.</title>
        <authorList>
            <consortium name="US DOE Joint Genome Institute (JGI-PGF)"/>
            <person name="Walter F."/>
            <person name="Albersmeier A."/>
            <person name="Kalinowski J."/>
            <person name="Ruckert C."/>
        </authorList>
    </citation>
    <scope>NUCLEOTIDE SEQUENCE</scope>
    <source>
        <strain evidence="8">CGMCC 1.15725</strain>
    </source>
</reference>
<dbReference type="AlphaFoldDB" id="A0A8J2YYY2"/>
<reference evidence="8" key="2">
    <citation type="submission" date="2020-09" db="EMBL/GenBank/DDBJ databases">
        <authorList>
            <person name="Sun Q."/>
            <person name="Zhou Y."/>
        </authorList>
    </citation>
    <scope>NUCLEOTIDE SEQUENCE</scope>
    <source>
        <strain evidence="8">CGMCC 1.15725</strain>
    </source>
</reference>
<dbReference type="Gene3D" id="1.20.58.220">
    <property type="entry name" value="Phosphate transport system protein phou homolog 2, domain 2"/>
    <property type="match status" value="1"/>
</dbReference>
<evidence type="ECO:0000256" key="6">
    <source>
        <dbReference type="SAM" id="Phobius"/>
    </source>
</evidence>
<organism evidence="8 9">
    <name type="scientific">Aliidongia dinghuensis</name>
    <dbReference type="NCBI Taxonomy" id="1867774"/>
    <lineage>
        <taxon>Bacteria</taxon>
        <taxon>Pseudomonadati</taxon>
        <taxon>Pseudomonadota</taxon>
        <taxon>Alphaproteobacteria</taxon>
        <taxon>Rhodospirillales</taxon>
        <taxon>Dongiaceae</taxon>
        <taxon>Aliidongia</taxon>
    </lineage>
</organism>
<feature type="transmembrane region" description="Helical" evidence="6">
    <location>
        <begin position="68"/>
        <end position="92"/>
    </location>
</feature>
<dbReference type="EMBL" id="BMJQ01000017">
    <property type="protein sequence ID" value="GGF40860.1"/>
    <property type="molecule type" value="Genomic_DNA"/>
</dbReference>
<dbReference type="GO" id="GO:0005436">
    <property type="term" value="F:sodium:phosphate symporter activity"/>
    <property type="evidence" value="ECO:0007669"/>
    <property type="project" value="InterPro"/>
</dbReference>
<dbReference type="Pfam" id="PF01895">
    <property type="entry name" value="PhoU"/>
    <property type="match status" value="1"/>
</dbReference>
<dbReference type="GO" id="GO:0005886">
    <property type="term" value="C:plasma membrane"/>
    <property type="evidence" value="ECO:0007669"/>
    <property type="project" value="UniProtKB-SubCell"/>
</dbReference>
<feature type="transmembrane region" description="Helical" evidence="6">
    <location>
        <begin position="7"/>
        <end position="28"/>
    </location>
</feature>
<keyword evidence="4 6" id="KW-1133">Transmembrane helix</keyword>
<evidence type="ECO:0000256" key="3">
    <source>
        <dbReference type="ARBA" id="ARBA00022692"/>
    </source>
</evidence>
<feature type="domain" description="PhoU" evidence="7">
    <location>
        <begin position="344"/>
        <end position="422"/>
    </location>
</feature>
<evidence type="ECO:0000313" key="8">
    <source>
        <dbReference type="EMBL" id="GGF40860.1"/>
    </source>
</evidence>
<protein>
    <submittedName>
        <fullName evidence="8">Membrane protein</fullName>
    </submittedName>
</protein>
<evidence type="ECO:0000259" key="7">
    <source>
        <dbReference type="Pfam" id="PF01895"/>
    </source>
</evidence>
<dbReference type="GO" id="GO:0044341">
    <property type="term" value="P:sodium-dependent phosphate transport"/>
    <property type="evidence" value="ECO:0007669"/>
    <property type="project" value="InterPro"/>
</dbReference>
<dbReference type="InterPro" id="IPR003841">
    <property type="entry name" value="Na/Pi_transpt"/>
</dbReference>
<feature type="transmembrane region" description="Helical" evidence="6">
    <location>
        <begin position="166"/>
        <end position="199"/>
    </location>
</feature>
<dbReference type="PANTHER" id="PTHR10010">
    <property type="entry name" value="SOLUTE CARRIER FAMILY 34 SODIUM PHOSPHATE , MEMBER 2-RELATED"/>
    <property type="match status" value="1"/>
</dbReference>
<keyword evidence="9" id="KW-1185">Reference proteome</keyword>
<keyword evidence="2" id="KW-1003">Cell membrane</keyword>
<dbReference type="Pfam" id="PF02690">
    <property type="entry name" value="Na_Pi_cotrans"/>
    <property type="match status" value="2"/>
</dbReference>
<sequence>MDTTLTFIDLAGSIALLLWGVHMVQTGIQRAFGPDLRRLLAAALGNRLKAFAAGLGVTAVLQSSTATGLMISSFAAAGFIDLASGLAVMLGANVGTTLIVQLLSFDVTRIAPPLVLLGVLMFRRGTLARTRDLGRVAIGLGLMLIALGQVLQVLTPFEDVPSLRILLGMIATAPIVALLFSAALTWLAHSSVAVILLVMSFASRGVVPPHAAFALVLGANLGTAINPVLESAGGNDPAAKRLPLGNLINRLVGCGLALAALDWIGPVLVTIEPDSARAVADFHTAFNLVLALLFLPALEPFSRLLQRWIPNRVDAPDPSQPLYLDPAAREIPSLALASAAREALRMADALEAMLHGVADAFDKGDRTKIAETKRIDDTLDRLNTAIKAYLTVFDPDAMANADNRRLLEILTFTTNIEHAGDVLERDILGIVNRQLKRGLKLSTVGKAEILGLIDRLCRNLRSCVAVFMTEDAGMARLLADEKEAFRDIEAAATQAHFMRLRAGAALTAETSSLHLDLIRDLKRVNAHLVAAAAYPVLKEQGELLPSRVRSGNQD</sequence>
<dbReference type="InterPro" id="IPR026022">
    <property type="entry name" value="PhoU_dom"/>
</dbReference>